<sequence length="209" mass="24145">MMKQAFIVLALLGVAFSAPQPRKQFSEHVSEFLNIIAEEAGDDINHLLEHYLEFEEFRTALAYTQSTNFRDLIYEMEALPEFNAVLDFLENDNIDIHTFIDLLNEILDYIEKMKRNTRHSVSGTTMSDFIYDSIAVFPTAKLAALFDEKMANDEAFSTALINLQSEEWRQIATALWENEVFQKEIQLLRENGIEVEALMDEVFAIFGQE</sequence>
<name>A0A8S1AB46_ARCPL</name>
<reference evidence="2 3" key="1">
    <citation type="submission" date="2020-04" db="EMBL/GenBank/DDBJ databases">
        <authorList>
            <person name="Wallbank WR R."/>
            <person name="Pardo Diaz C."/>
            <person name="Kozak K."/>
            <person name="Martin S."/>
            <person name="Jiggins C."/>
            <person name="Moest M."/>
            <person name="Warren A I."/>
            <person name="Byers J.R.P. K."/>
            <person name="Montejo-Kovacevich G."/>
            <person name="Yen C E."/>
        </authorList>
    </citation>
    <scope>NUCLEOTIDE SEQUENCE [LARGE SCALE GENOMIC DNA]</scope>
</reference>
<evidence type="ECO:0000313" key="3">
    <source>
        <dbReference type="Proteomes" id="UP000494106"/>
    </source>
</evidence>
<organism evidence="2 3">
    <name type="scientific">Arctia plantaginis</name>
    <name type="common">Wood tiger moth</name>
    <name type="synonym">Phalaena plantaginis</name>
    <dbReference type="NCBI Taxonomy" id="874455"/>
    <lineage>
        <taxon>Eukaryota</taxon>
        <taxon>Metazoa</taxon>
        <taxon>Ecdysozoa</taxon>
        <taxon>Arthropoda</taxon>
        <taxon>Hexapoda</taxon>
        <taxon>Insecta</taxon>
        <taxon>Pterygota</taxon>
        <taxon>Neoptera</taxon>
        <taxon>Endopterygota</taxon>
        <taxon>Lepidoptera</taxon>
        <taxon>Glossata</taxon>
        <taxon>Ditrysia</taxon>
        <taxon>Noctuoidea</taxon>
        <taxon>Erebidae</taxon>
        <taxon>Arctiinae</taxon>
        <taxon>Arctia</taxon>
    </lineage>
</organism>
<keyword evidence="1" id="KW-0732">Signal</keyword>
<comment type="caution">
    <text evidence="2">The sequence shown here is derived from an EMBL/GenBank/DDBJ whole genome shotgun (WGS) entry which is preliminary data.</text>
</comment>
<dbReference type="Proteomes" id="UP000494106">
    <property type="component" value="Unassembled WGS sequence"/>
</dbReference>
<dbReference type="PANTHER" id="PTHR21163">
    <property type="entry name" value="PROTEIN G12"/>
    <property type="match status" value="1"/>
</dbReference>
<evidence type="ECO:0008006" key="4">
    <source>
        <dbReference type="Google" id="ProtNLM"/>
    </source>
</evidence>
<feature type="chain" id="PRO_5035746357" description="Single domain major allergen protein" evidence="1">
    <location>
        <begin position="18"/>
        <end position="209"/>
    </location>
</feature>
<dbReference type="EMBL" id="CADEBC010000525">
    <property type="protein sequence ID" value="CAB3246023.1"/>
    <property type="molecule type" value="Genomic_DNA"/>
</dbReference>
<feature type="signal peptide" evidence="1">
    <location>
        <begin position="1"/>
        <end position="17"/>
    </location>
</feature>
<dbReference type="InterPro" id="IPR010629">
    <property type="entry name" value="Ins_allergen"/>
</dbReference>
<dbReference type="PANTHER" id="PTHR21163:SF0">
    <property type="entry name" value="GH08205P-RELATED"/>
    <property type="match status" value="1"/>
</dbReference>
<evidence type="ECO:0000313" key="2">
    <source>
        <dbReference type="EMBL" id="CAB3246023.1"/>
    </source>
</evidence>
<protein>
    <recommendedName>
        <fullName evidence="4">Single domain major allergen protein</fullName>
    </recommendedName>
</protein>
<evidence type="ECO:0000256" key="1">
    <source>
        <dbReference type="SAM" id="SignalP"/>
    </source>
</evidence>
<dbReference type="OrthoDB" id="7882129at2759"/>
<proteinExistence type="predicted"/>
<dbReference type="Pfam" id="PF06757">
    <property type="entry name" value="Ins_allergen_rp"/>
    <property type="match status" value="1"/>
</dbReference>
<gene>
    <name evidence="2" type="ORF">APLA_LOCUS10699</name>
</gene>
<dbReference type="AlphaFoldDB" id="A0A8S1AB46"/>
<keyword evidence="3" id="KW-1185">Reference proteome</keyword>
<accession>A0A8S1AB46</accession>